<organism evidence="2 3">
    <name type="scientific">Maricaulis virginensis</name>
    <dbReference type="NCBI Taxonomy" id="144022"/>
    <lineage>
        <taxon>Bacteria</taxon>
        <taxon>Pseudomonadati</taxon>
        <taxon>Pseudomonadota</taxon>
        <taxon>Alphaproteobacteria</taxon>
        <taxon>Maricaulales</taxon>
        <taxon>Maricaulaceae</taxon>
        <taxon>Maricaulis</taxon>
    </lineage>
</organism>
<keyword evidence="3" id="KW-1185">Reference proteome</keyword>
<evidence type="ECO:0000259" key="1">
    <source>
        <dbReference type="Pfam" id="PF05099"/>
    </source>
</evidence>
<dbReference type="EMBL" id="BSFE01000001">
    <property type="protein sequence ID" value="GLK50515.1"/>
    <property type="molecule type" value="Genomic_DNA"/>
</dbReference>
<feature type="domain" description="Co-chaperone DjlA N-terminal" evidence="1">
    <location>
        <begin position="22"/>
        <end position="134"/>
    </location>
</feature>
<dbReference type="SUPFAM" id="SSF158682">
    <property type="entry name" value="TerB-like"/>
    <property type="match status" value="1"/>
</dbReference>
<evidence type="ECO:0000313" key="2">
    <source>
        <dbReference type="EMBL" id="GLK50515.1"/>
    </source>
</evidence>
<dbReference type="RefSeq" id="WP_271184916.1">
    <property type="nucleotide sequence ID" value="NZ_BSFE01000001.1"/>
</dbReference>
<name>A0A9W6MLG5_9PROT</name>
<sequence>MFGMFKKKRTMKDDNIGQVIAASVSASIMAALADGAFSEEERERLVETVGAYKAGHMSPQEILAMIEMHVSAISKAGRGEWPGLMHQLAAGFSDESKKIVLHAAGNMALVDGKLELSEREFLGNLANWIEVDQALLREWLGEFESTIQDGLANGFLSPDYVRD</sequence>
<dbReference type="Proteomes" id="UP001143486">
    <property type="component" value="Unassembled WGS sequence"/>
</dbReference>
<dbReference type="InterPro" id="IPR029024">
    <property type="entry name" value="TerB-like"/>
</dbReference>
<accession>A0A9W6MLG5</accession>
<proteinExistence type="predicted"/>
<reference evidence="2" key="2">
    <citation type="submission" date="2023-01" db="EMBL/GenBank/DDBJ databases">
        <authorList>
            <person name="Sun Q."/>
            <person name="Evtushenko L."/>
        </authorList>
    </citation>
    <scope>NUCLEOTIDE SEQUENCE</scope>
    <source>
        <strain evidence="2">VKM B-1513</strain>
    </source>
</reference>
<evidence type="ECO:0000313" key="3">
    <source>
        <dbReference type="Proteomes" id="UP001143486"/>
    </source>
</evidence>
<dbReference type="Gene3D" id="1.10.3680.10">
    <property type="entry name" value="TerB-like"/>
    <property type="match status" value="1"/>
</dbReference>
<reference evidence="2" key="1">
    <citation type="journal article" date="2014" name="Int. J. Syst. Evol. Microbiol.">
        <title>Complete genome sequence of Corynebacterium casei LMG S-19264T (=DSM 44701T), isolated from a smear-ripened cheese.</title>
        <authorList>
            <consortium name="US DOE Joint Genome Institute (JGI-PGF)"/>
            <person name="Walter F."/>
            <person name="Albersmeier A."/>
            <person name="Kalinowski J."/>
            <person name="Ruckert C."/>
        </authorList>
    </citation>
    <scope>NUCLEOTIDE SEQUENCE</scope>
    <source>
        <strain evidence="2">VKM B-1513</strain>
    </source>
</reference>
<dbReference type="Pfam" id="PF05099">
    <property type="entry name" value="TerB"/>
    <property type="match status" value="1"/>
</dbReference>
<comment type="caution">
    <text evidence="2">The sequence shown here is derived from an EMBL/GenBank/DDBJ whole genome shotgun (WGS) entry which is preliminary data.</text>
</comment>
<protein>
    <recommendedName>
        <fullName evidence="1">Co-chaperone DjlA N-terminal domain-containing protein</fullName>
    </recommendedName>
</protein>
<gene>
    <name evidence="2" type="ORF">GCM10017621_00230</name>
</gene>
<dbReference type="InterPro" id="IPR007791">
    <property type="entry name" value="DjlA_N"/>
</dbReference>
<dbReference type="AlphaFoldDB" id="A0A9W6MLG5"/>